<feature type="compositionally biased region" description="Polar residues" evidence="5">
    <location>
        <begin position="467"/>
        <end position="488"/>
    </location>
</feature>
<dbReference type="PROSITE" id="PS50016">
    <property type="entry name" value="ZF_PHD_2"/>
    <property type="match status" value="1"/>
</dbReference>
<dbReference type="PANTHER" id="PTHR13793:SF107">
    <property type="entry name" value="BROMODOMAIN-CONTAINING PROTEIN HOMOLOG"/>
    <property type="match status" value="1"/>
</dbReference>
<dbReference type="SUPFAM" id="SSF57903">
    <property type="entry name" value="FYVE/PHD zinc finger"/>
    <property type="match status" value="1"/>
</dbReference>
<feature type="compositionally biased region" description="Low complexity" evidence="5">
    <location>
        <begin position="351"/>
        <end position="406"/>
    </location>
</feature>
<evidence type="ECO:0000256" key="2">
    <source>
        <dbReference type="ARBA" id="ARBA00022771"/>
    </source>
</evidence>
<feature type="region of interest" description="Disordered" evidence="5">
    <location>
        <begin position="522"/>
        <end position="579"/>
    </location>
</feature>
<dbReference type="STRING" id="947166.A0A1D1VCX3"/>
<feature type="compositionally biased region" description="Polar residues" evidence="5">
    <location>
        <begin position="275"/>
        <end position="302"/>
    </location>
</feature>
<dbReference type="AlphaFoldDB" id="A0A1D1VCX3"/>
<feature type="compositionally biased region" description="Low complexity" evidence="5">
    <location>
        <begin position="594"/>
        <end position="609"/>
    </location>
</feature>
<protein>
    <recommendedName>
        <fullName evidence="10">PHD-type domain-containing protein</fullName>
    </recommendedName>
</protein>
<dbReference type="CDD" id="cd15492">
    <property type="entry name" value="PHD_BRPF_JADE_like"/>
    <property type="match status" value="1"/>
</dbReference>
<keyword evidence="1" id="KW-0479">Metal-binding</keyword>
<dbReference type="InterPro" id="IPR013083">
    <property type="entry name" value="Znf_RING/FYVE/PHD"/>
</dbReference>
<evidence type="ECO:0000256" key="4">
    <source>
        <dbReference type="PROSITE-ProRule" id="PRU00146"/>
    </source>
</evidence>
<dbReference type="InterPro" id="IPR034732">
    <property type="entry name" value="EPHD"/>
</dbReference>
<evidence type="ECO:0000259" key="7">
    <source>
        <dbReference type="PROSITE" id="PS51805"/>
    </source>
</evidence>
<feature type="region of interest" description="Disordered" evidence="5">
    <location>
        <begin position="692"/>
        <end position="778"/>
    </location>
</feature>
<accession>A0A1D1VCX3</accession>
<feature type="compositionally biased region" description="Low complexity" evidence="5">
    <location>
        <begin position="725"/>
        <end position="739"/>
    </location>
</feature>
<keyword evidence="9" id="KW-1185">Reference proteome</keyword>
<feature type="compositionally biased region" description="Polar residues" evidence="5">
    <location>
        <begin position="309"/>
        <end position="318"/>
    </location>
</feature>
<comment type="caution">
    <text evidence="8">The sequence shown here is derived from an EMBL/GenBank/DDBJ whole genome shotgun (WGS) entry which is preliminary data.</text>
</comment>
<evidence type="ECO:0000256" key="1">
    <source>
        <dbReference type="ARBA" id="ARBA00022723"/>
    </source>
</evidence>
<dbReference type="GO" id="GO:0008270">
    <property type="term" value="F:zinc ion binding"/>
    <property type="evidence" value="ECO:0007669"/>
    <property type="project" value="UniProtKB-KW"/>
</dbReference>
<keyword evidence="2 4" id="KW-0863">Zinc-finger</keyword>
<dbReference type="SMART" id="SM00249">
    <property type="entry name" value="PHD"/>
    <property type="match status" value="2"/>
</dbReference>
<dbReference type="PANTHER" id="PTHR13793">
    <property type="entry name" value="PHD FINGER PROTEINS"/>
    <property type="match status" value="1"/>
</dbReference>
<dbReference type="Pfam" id="PF13832">
    <property type="entry name" value="zf-HC5HC2H_2"/>
    <property type="match status" value="1"/>
</dbReference>
<dbReference type="InterPro" id="IPR019786">
    <property type="entry name" value="Zinc_finger_PHD-type_CS"/>
</dbReference>
<gene>
    <name evidence="8" type="primary">RvY_10488-1</name>
    <name evidence="8" type="synonym">RvY_10488.1</name>
    <name evidence="8" type="ORF">RvY_10488</name>
</gene>
<dbReference type="Proteomes" id="UP000186922">
    <property type="component" value="Unassembled WGS sequence"/>
</dbReference>
<feature type="region of interest" description="Disordered" evidence="5">
    <location>
        <begin position="594"/>
        <end position="677"/>
    </location>
</feature>
<evidence type="ECO:0000313" key="9">
    <source>
        <dbReference type="Proteomes" id="UP000186922"/>
    </source>
</evidence>
<dbReference type="InterPro" id="IPR050701">
    <property type="entry name" value="Histone_Mod_Regulator"/>
</dbReference>
<feature type="compositionally biased region" description="Polar residues" evidence="5">
    <location>
        <begin position="235"/>
        <end position="251"/>
    </location>
</feature>
<feature type="compositionally biased region" description="Polar residues" evidence="5">
    <location>
        <begin position="1112"/>
        <end position="1122"/>
    </location>
</feature>
<feature type="compositionally biased region" description="Basic and acidic residues" evidence="5">
    <location>
        <begin position="643"/>
        <end position="660"/>
    </location>
</feature>
<keyword evidence="3" id="KW-0862">Zinc</keyword>
<evidence type="ECO:0000256" key="5">
    <source>
        <dbReference type="SAM" id="MobiDB-lite"/>
    </source>
</evidence>
<proteinExistence type="predicted"/>
<reference evidence="8 9" key="1">
    <citation type="journal article" date="2016" name="Nat. Commun.">
        <title>Extremotolerant tardigrade genome and improved radiotolerance of human cultured cells by tardigrade-unique protein.</title>
        <authorList>
            <person name="Hashimoto T."/>
            <person name="Horikawa D.D."/>
            <person name="Saito Y."/>
            <person name="Kuwahara H."/>
            <person name="Kozuka-Hata H."/>
            <person name="Shin-I T."/>
            <person name="Minakuchi Y."/>
            <person name="Ohishi K."/>
            <person name="Motoyama A."/>
            <person name="Aizu T."/>
            <person name="Enomoto A."/>
            <person name="Kondo K."/>
            <person name="Tanaka S."/>
            <person name="Hara Y."/>
            <person name="Koshikawa S."/>
            <person name="Sagara H."/>
            <person name="Miura T."/>
            <person name="Yokobori S."/>
            <person name="Miyagawa K."/>
            <person name="Suzuki Y."/>
            <person name="Kubo T."/>
            <person name="Oyama M."/>
            <person name="Kohara Y."/>
            <person name="Fujiyama A."/>
            <person name="Arakawa K."/>
            <person name="Katayama T."/>
            <person name="Toyoda A."/>
            <person name="Kunieda T."/>
        </authorList>
    </citation>
    <scope>NUCLEOTIDE SEQUENCE [LARGE SCALE GENOMIC DNA]</scope>
    <source>
        <strain evidence="8 9">YOKOZUNA-1</strain>
    </source>
</reference>
<evidence type="ECO:0008006" key="10">
    <source>
        <dbReference type="Google" id="ProtNLM"/>
    </source>
</evidence>
<feature type="region of interest" description="Disordered" evidence="5">
    <location>
        <begin position="884"/>
        <end position="1012"/>
    </location>
</feature>
<feature type="domain" description="PHD-type" evidence="7">
    <location>
        <begin position="83"/>
        <end position="203"/>
    </location>
</feature>
<feature type="region of interest" description="Disordered" evidence="5">
    <location>
        <begin position="1090"/>
        <end position="1134"/>
    </location>
</feature>
<feature type="region of interest" description="Disordered" evidence="5">
    <location>
        <begin position="267"/>
        <end position="409"/>
    </location>
</feature>
<dbReference type="Gene3D" id="3.30.40.10">
    <property type="entry name" value="Zinc/RING finger domain, C3HC4 (zinc finger)"/>
    <property type="match status" value="2"/>
</dbReference>
<feature type="compositionally biased region" description="Basic and acidic residues" evidence="5">
    <location>
        <begin position="564"/>
        <end position="574"/>
    </location>
</feature>
<dbReference type="InterPro" id="IPR011011">
    <property type="entry name" value="Znf_FYVE_PHD"/>
</dbReference>
<feature type="compositionally biased region" description="Low complexity" evidence="5">
    <location>
        <begin position="522"/>
        <end position="538"/>
    </location>
</feature>
<dbReference type="Pfam" id="PF13831">
    <property type="entry name" value="PHD_2"/>
    <property type="match status" value="1"/>
</dbReference>
<evidence type="ECO:0000313" key="8">
    <source>
        <dbReference type="EMBL" id="GAU99494.1"/>
    </source>
</evidence>
<feature type="compositionally biased region" description="Polar residues" evidence="5">
    <location>
        <begin position="931"/>
        <end position="943"/>
    </location>
</feature>
<dbReference type="PROSITE" id="PS01359">
    <property type="entry name" value="ZF_PHD_1"/>
    <property type="match status" value="1"/>
</dbReference>
<dbReference type="InterPro" id="IPR019787">
    <property type="entry name" value="Znf_PHD-finger"/>
</dbReference>
<feature type="region of interest" description="Disordered" evidence="5">
    <location>
        <begin position="467"/>
        <end position="501"/>
    </location>
</feature>
<feature type="compositionally biased region" description="Gly residues" evidence="5">
    <location>
        <begin position="976"/>
        <end position="995"/>
    </location>
</feature>
<evidence type="ECO:0000256" key="3">
    <source>
        <dbReference type="ARBA" id="ARBA00022833"/>
    </source>
</evidence>
<dbReference type="GO" id="GO:0006357">
    <property type="term" value="P:regulation of transcription by RNA polymerase II"/>
    <property type="evidence" value="ECO:0007669"/>
    <property type="project" value="TreeGrafter"/>
</dbReference>
<dbReference type="InterPro" id="IPR001965">
    <property type="entry name" value="Znf_PHD"/>
</dbReference>
<feature type="compositionally biased region" description="Basic and acidic residues" evidence="5">
    <location>
        <begin position="1124"/>
        <end position="1134"/>
    </location>
</feature>
<feature type="compositionally biased region" description="Polar residues" evidence="5">
    <location>
        <begin position="703"/>
        <end position="713"/>
    </location>
</feature>
<feature type="region of interest" description="Disordered" evidence="5">
    <location>
        <begin position="209"/>
        <end position="255"/>
    </location>
</feature>
<evidence type="ECO:0000259" key="6">
    <source>
        <dbReference type="PROSITE" id="PS50016"/>
    </source>
</evidence>
<name>A0A1D1VCX3_RAMVA</name>
<dbReference type="EMBL" id="BDGG01000005">
    <property type="protein sequence ID" value="GAU99494.1"/>
    <property type="molecule type" value="Genomic_DNA"/>
</dbReference>
<feature type="domain" description="PHD-type" evidence="6">
    <location>
        <begin position="6"/>
        <end position="57"/>
    </location>
</feature>
<sequence>MAYPSDYGCAVCSEESAPHEDNPLVFCDGCNVCVHKACYGILSIPTGDWFCSKCAFHRAKSNGQAGETPKAATDSDAQKSLPAVSCQLCPSKEGALKQTRDGKWAHVVCALYIKEVSFQNTELMEPIILNEVPKHRFQQTCYICVEEGKQAESTTGACSICEKGACKKAFHVTCAQRKGLLCEIFKKNKPDQVIYAGFCADHIPPGEHGTVDGARYRKIPSYPRAPSSGGIPERASSSSGYSTPNKSSSPPAGQVSVENVQNSVQAANETEKNQRSSSIKSNASVGSNGTTESADSGILTSSDPERVPSLQNSTTATVANEPAGKNERAIRKPPKKSLAARMDGAGIPALQSPSSSSHGSPQVSSQPSSSVSAPVPSPQQQQQPTPPQMTVQSPSQLASSSSSLAPPSLPSHCAFPQYAMMPMSMAPLQQSPGDPPRYYHADNPFATPHDMAYQMNKPVGVVSMESMSQNRSPSMMQQAKNGVNQPTDRPTPPLRKRPLSPSILDSETLTISSLIERTIERATTSTTTVPPVSVPYTTGVRPMFPGEDNSKPTEGSASKKGKRQPKEPKNDPRRQGTTATIKDILANNGVMSPQQQAQLMQGSSQQPAPYSAPQPEPAHASQGKDAGKPRSQPPSFVGTPTMGDDKTNHSPDSPFNREQRPLTPRSLAARHESNDRHKNTMEKVQHYLNNSIAPSDVIPGSPLSISTAQQQTKGGKKNQEEKVSRASYGQGRSGGSQQAPDARSHQQMAPREEPAMAKKVNGYPNGPVSTENTAGQPEDDVETPAGAMAFDHYMYQLATLGTNAAHNAAVGLHPSAAVTLDGFFRMQKELTSLKQKVGELESLKAFYLTQVQSLRSLSEKYAADGPVTQPTMPEEVARLIGMLGPTDGLEEPSAPVRTKVEVPSDGLMARLHEPGAGSSRGRSDSRVGSNAPPSSSVPHHVQQSPSSTPKPPSRSARAVRDEKDKNERDGREYVNGSGGGYSGNGGSGGSSGNGSSGNVRRPHYEHLDGLPSGVVSTPAQVATTQAMLMPSMNGQPFLFQNPMYSMTMDPRIFGMMPGQMAQMQAFLPQTVYAQNMTGYTPVNTSDYAGLGRMHTPTSSRYTMEENGGSAGGSSLNQQQHQSNMKRDYDMPRES</sequence>
<dbReference type="PROSITE" id="PS51805">
    <property type="entry name" value="EPHD"/>
    <property type="match status" value="1"/>
</dbReference>
<dbReference type="OrthoDB" id="20839at2759"/>
<organism evidence="8 9">
    <name type="scientific">Ramazzottius varieornatus</name>
    <name type="common">Water bear</name>
    <name type="synonym">Tardigrade</name>
    <dbReference type="NCBI Taxonomy" id="947166"/>
    <lineage>
        <taxon>Eukaryota</taxon>
        <taxon>Metazoa</taxon>
        <taxon>Ecdysozoa</taxon>
        <taxon>Tardigrada</taxon>
        <taxon>Eutardigrada</taxon>
        <taxon>Parachela</taxon>
        <taxon>Hypsibioidea</taxon>
        <taxon>Ramazzottiidae</taxon>
        <taxon>Ramazzottius</taxon>
    </lineage>
</organism>
<feature type="compositionally biased region" description="Basic and acidic residues" evidence="5">
    <location>
        <begin position="958"/>
        <end position="972"/>
    </location>
</feature>